<organism evidence="6 7">
    <name type="scientific">Acinetobacter rudis CIP 110305</name>
    <dbReference type="NCBI Taxonomy" id="421052"/>
    <lineage>
        <taxon>Bacteria</taxon>
        <taxon>Pseudomonadati</taxon>
        <taxon>Pseudomonadota</taxon>
        <taxon>Gammaproteobacteria</taxon>
        <taxon>Moraxellales</taxon>
        <taxon>Moraxellaceae</taxon>
        <taxon>Acinetobacter</taxon>
    </lineage>
</organism>
<dbReference type="PRINTS" id="PR00455">
    <property type="entry name" value="HTHTETR"/>
</dbReference>
<dbReference type="GO" id="GO:0003677">
    <property type="term" value="F:DNA binding"/>
    <property type="evidence" value="ECO:0007669"/>
    <property type="project" value="UniProtKB-UniRule"/>
</dbReference>
<dbReference type="InterPro" id="IPR009057">
    <property type="entry name" value="Homeodomain-like_sf"/>
</dbReference>
<dbReference type="PROSITE" id="PS50977">
    <property type="entry name" value="HTH_TETR_2"/>
    <property type="match status" value="1"/>
</dbReference>
<evidence type="ECO:0000259" key="5">
    <source>
        <dbReference type="PROSITE" id="PS50977"/>
    </source>
</evidence>
<dbReference type="PANTHER" id="PTHR47506">
    <property type="entry name" value="TRANSCRIPTIONAL REGULATORY PROTEIN"/>
    <property type="match status" value="1"/>
</dbReference>
<dbReference type="PATRIC" id="fig|421052.3.peg.1926"/>
<dbReference type="Pfam" id="PF21351">
    <property type="entry name" value="TetR_C_41"/>
    <property type="match status" value="1"/>
</dbReference>
<evidence type="ECO:0000256" key="4">
    <source>
        <dbReference type="PROSITE-ProRule" id="PRU00335"/>
    </source>
</evidence>
<dbReference type="AlphaFoldDB" id="S3P4R9"/>
<dbReference type="HOGENOM" id="CLU_069356_24_2_6"/>
<dbReference type="PROSITE" id="PS01081">
    <property type="entry name" value="HTH_TETR_1"/>
    <property type="match status" value="1"/>
</dbReference>
<evidence type="ECO:0000313" key="7">
    <source>
        <dbReference type="Proteomes" id="UP000014568"/>
    </source>
</evidence>
<dbReference type="Proteomes" id="UP000014568">
    <property type="component" value="Unassembled WGS sequence"/>
</dbReference>
<evidence type="ECO:0000256" key="1">
    <source>
        <dbReference type="ARBA" id="ARBA00023015"/>
    </source>
</evidence>
<reference evidence="6 7" key="1">
    <citation type="submission" date="2013-06" db="EMBL/GenBank/DDBJ databases">
        <title>The Genome Sequence of Acinetobacter rudis CIP 110305.</title>
        <authorList>
            <consortium name="The Broad Institute Genome Sequencing Platform"/>
            <consortium name="The Broad Institute Genome Sequencing Center for Infectious Disease"/>
            <person name="Cerqueira G."/>
            <person name="Feldgarden M."/>
            <person name="Courvalin P."/>
            <person name="Perichon B."/>
            <person name="Grillot-Courvalin C."/>
            <person name="Clermont D."/>
            <person name="Rocha E."/>
            <person name="Yoon E.-J."/>
            <person name="Nemec A."/>
            <person name="Young S.K."/>
            <person name="Zeng Q."/>
            <person name="Gargeya S."/>
            <person name="Fitzgerald M."/>
            <person name="Abouelleil A."/>
            <person name="Alvarado L."/>
            <person name="Berlin A.M."/>
            <person name="Chapman S.B."/>
            <person name="Dewar J."/>
            <person name="Goldberg J."/>
            <person name="Griggs A."/>
            <person name="Gujja S."/>
            <person name="Hansen M."/>
            <person name="Howarth C."/>
            <person name="Imamovic A."/>
            <person name="Larimer J."/>
            <person name="McCowan C."/>
            <person name="Murphy C."/>
            <person name="Pearson M."/>
            <person name="Priest M."/>
            <person name="Roberts A."/>
            <person name="Saif S."/>
            <person name="Shea T."/>
            <person name="Sykes S."/>
            <person name="Wortman J."/>
            <person name="Nusbaum C."/>
            <person name="Birren B."/>
        </authorList>
    </citation>
    <scope>NUCLEOTIDE SEQUENCE [LARGE SCALE GENOMIC DNA]</scope>
    <source>
        <strain evidence="6 7">CIP 110305</strain>
    </source>
</reference>
<dbReference type="SUPFAM" id="SSF46689">
    <property type="entry name" value="Homeodomain-like"/>
    <property type="match status" value="1"/>
</dbReference>
<proteinExistence type="predicted"/>
<dbReference type="PANTHER" id="PTHR47506:SF1">
    <property type="entry name" value="HTH-TYPE TRANSCRIPTIONAL REGULATOR YJDC"/>
    <property type="match status" value="1"/>
</dbReference>
<comment type="caution">
    <text evidence="6">The sequence shown here is derived from an EMBL/GenBank/DDBJ whole genome shotgun (WGS) entry which is preliminary data.</text>
</comment>
<feature type="DNA-binding region" description="H-T-H motif" evidence="4">
    <location>
        <begin position="38"/>
        <end position="57"/>
    </location>
</feature>
<keyword evidence="1" id="KW-0805">Transcription regulation</keyword>
<name>S3P4R9_9GAMM</name>
<dbReference type="InterPro" id="IPR023772">
    <property type="entry name" value="DNA-bd_HTH_TetR-type_CS"/>
</dbReference>
<keyword evidence="2 4" id="KW-0238">DNA-binding</keyword>
<accession>S3P4R9</accession>
<feature type="domain" description="HTH tetR-type" evidence="5">
    <location>
        <begin position="15"/>
        <end position="75"/>
    </location>
</feature>
<keyword evidence="3" id="KW-0804">Transcription</keyword>
<keyword evidence="7" id="KW-1185">Reference proteome</keyword>
<gene>
    <name evidence="6" type="ORF">F945_01975</name>
</gene>
<dbReference type="InterPro" id="IPR049484">
    <property type="entry name" value="Rv0078-like_C"/>
</dbReference>
<dbReference type="Pfam" id="PF00440">
    <property type="entry name" value="TetR_N"/>
    <property type="match status" value="1"/>
</dbReference>
<dbReference type="InterPro" id="IPR001647">
    <property type="entry name" value="HTH_TetR"/>
</dbReference>
<evidence type="ECO:0000256" key="3">
    <source>
        <dbReference type="ARBA" id="ARBA00023163"/>
    </source>
</evidence>
<protein>
    <recommendedName>
        <fullName evidence="5">HTH tetR-type domain-containing protein</fullName>
    </recommendedName>
</protein>
<sequence>MGVKYMARRSKQEMQETRAAILASARKIFSQQGYGKTSMDDLTAQIGLTRGALYHHFSDKKALFEAVVDELDLEMDQRLQQQYESALDPWVGFQARCQLFLSMAQEQEIQRIILQDAPAVLLAEENKQQCVHSLQHILIELIRMKKIIDCDAEVLARFLHGSLTELAFWISKSDQQRLLQAQQSLTQILDRFVIV</sequence>
<evidence type="ECO:0000256" key="2">
    <source>
        <dbReference type="ARBA" id="ARBA00023125"/>
    </source>
</evidence>
<dbReference type="eggNOG" id="COG1309">
    <property type="taxonomic scope" value="Bacteria"/>
</dbReference>
<evidence type="ECO:0000313" key="6">
    <source>
        <dbReference type="EMBL" id="EPF73816.1"/>
    </source>
</evidence>
<dbReference type="STRING" id="632955.GCA_000829675_00275"/>
<dbReference type="EMBL" id="ATGI01000023">
    <property type="protein sequence ID" value="EPF73816.1"/>
    <property type="molecule type" value="Genomic_DNA"/>
</dbReference>
<dbReference type="Gene3D" id="1.10.357.10">
    <property type="entry name" value="Tetracycline Repressor, domain 2"/>
    <property type="match status" value="1"/>
</dbReference>